<dbReference type="EMBL" id="FPKR01000025">
    <property type="protein sequence ID" value="SFZ79578.1"/>
    <property type="molecule type" value="Genomic_DNA"/>
</dbReference>
<accession>A0A1K2HTH3</accession>
<organism evidence="1 2">
    <name type="scientific">Chitinimonas taiwanensis DSM 18899</name>
    <dbReference type="NCBI Taxonomy" id="1121279"/>
    <lineage>
        <taxon>Bacteria</taxon>
        <taxon>Pseudomonadati</taxon>
        <taxon>Pseudomonadota</taxon>
        <taxon>Betaproteobacteria</taxon>
        <taxon>Neisseriales</taxon>
        <taxon>Chitinibacteraceae</taxon>
        <taxon>Chitinimonas</taxon>
    </lineage>
</organism>
<dbReference type="AlphaFoldDB" id="A0A1K2HTH3"/>
<sequence length="39" mass="4235">HDEDERQLIAPSFAVWFSSFVRSLPNEDDAAPGATDGVS</sequence>
<reference evidence="1 2" key="1">
    <citation type="submission" date="2016-11" db="EMBL/GenBank/DDBJ databases">
        <authorList>
            <person name="Jaros S."/>
            <person name="Januszkiewicz K."/>
            <person name="Wedrychowicz H."/>
        </authorList>
    </citation>
    <scope>NUCLEOTIDE SEQUENCE [LARGE SCALE GENOMIC DNA]</scope>
    <source>
        <strain evidence="1 2">DSM 18899</strain>
    </source>
</reference>
<protein>
    <submittedName>
        <fullName evidence="1">Uncharacterized protein</fullName>
    </submittedName>
</protein>
<proteinExistence type="predicted"/>
<feature type="non-terminal residue" evidence="1">
    <location>
        <position position="1"/>
    </location>
</feature>
<dbReference type="Proteomes" id="UP000186513">
    <property type="component" value="Unassembled WGS sequence"/>
</dbReference>
<evidence type="ECO:0000313" key="1">
    <source>
        <dbReference type="EMBL" id="SFZ79578.1"/>
    </source>
</evidence>
<keyword evidence="2" id="KW-1185">Reference proteome</keyword>
<gene>
    <name evidence="1" type="ORF">SAMN02745887_03767</name>
</gene>
<evidence type="ECO:0000313" key="2">
    <source>
        <dbReference type="Proteomes" id="UP000186513"/>
    </source>
</evidence>
<name>A0A1K2HTH3_9NEIS</name>